<dbReference type="AlphaFoldDB" id="A0A6A6TDW2"/>
<sequence length="56" mass="6772">MVSDDINLQLKSYLQLCLSRCSVQAHTIERLWLDHVMPRHTLKMFVLRLWTMLQRC</sequence>
<evidence type="ECO:0000313" key="2">
    <source>
        <dbReference type="Proteomes" id="UP000799324"/>
    </source>
</evidence>
<protein>
    <submittedName>
        <fullName evidence="1">Uncharacterized protein</fullName>
    </submittedName>
</protein>
<organism evidence="1 2">
    <name type="scientific">Lophiostoma macrostomum CBS 122681</name>
    <dbReference type="NCBI Taxonomy" id="1314788"/>
    <lineage>
        <taxon>Eukaryota</taxon>
        <taxon>Fungi</taxon>
        <taxon>Dikarya</taxon>
        <taxon>Ascomycota</taxon>
        <taxon>Pezizomycotina</taxon>
        <taxon>Dothideomycetes</taxon>
        <taxon>Pleosporomycetidae</taxon>
        <taxon>Pleosporales</taxon>
        <taxon>Lophiostomataceae</taxon>
        <taxon>Lophiostoma</taxon>
    </lineage>
</organism>
<name>A0A6A6TDW2_9PLEO</name>
<dbReference type="EMBL" id="MU004329">
    <property type="protein sequence ID" value="KAF2657083.1"/>
    <property type="molecule type" value="Genomic_DNA"/>
</dbReference>
<keyword evidence="2" id="KW-1185">Reference proteome</keyword>
<dbReference type="Proteomes" id="UP000799324">
    <property type="component" value="Unassembled WGS sequence"/>
</dbReference>
<evidence type="ECO:0000313" key="1">
    <source>
        <dbReference type="EMBL" id="KAF2657083.1"/>
    </source>
</evidence>
<accession>A0A6A6TDW2</accession>
<proteinExistence type="predicted"/>
<gene>
    <name evidence="1" type="ORF">K491DRAFT_349391</name>
</gene>
<reference evidence="1" key="1">
    <citation type="journal article" date="2020" name="Stud. Mycol.">
        <title>101 Dothideomycetes genomes: a test case for predicting lifestyles and emergence of pathogens.</title>
        <authorList>
            <person name="Haridas S."/>
            <person name="Albert R."/>
            <person name="Binder M."/>
            <person name="Bloem J."/>
            <person name="Labutti K."/>
            <person name="Salamov A."/>
            <person name="Andreopoulos B."/>
            <person name="Baker S."/>
            <person name="Barry K."/>
            <person name="Bills G."/>
            <person name="Bluhm B."/>
            <person name="Cannon C."/>
            <person name="Castanera R."/>
            <person name="Culley D."/>
            <person name="Daum C."/>
            <person name="Ezra D."/>
            <person name="Gonzalez J."/>
            <person name="Henrissat B."/>
            <person name="Kuo A."/>
            <person name="Liang C."/>
            <person name="Lipzen A."/>
            <person name="Lutzoni F."/>
            <person name="Magnuson J."/>
            <person name="Mondo S."/>
            <person name="Nolan M."/>
            <person name="Ohm R."/>
            <person name="Pangilinan J."/>
            <person name="Park H.-J."/>
            <person name="Ramirez L."/>
            <person name="Alfaro M."/>
            <person name="Sun H."/>
            <person name="Tritt A."/>
            <person name="Yoshinaga Y."/>
            <person name="Zwiers L.-H."/>
            <person name="Turgeon B."/>
            <person name="Goodwin S."/>
            <person name="Spatafora J."/>
            <person name="Crous P."/>
            <person name="Grigoriev I."/>
        </authorList>
    </citation>
    <scope>NUCLEOTIDE SEQUENCE</scope>
    <source>
        <strain evidence="1">CBS 122681</strain>
    </source>
</reference>